<sequence>MKVINQFLIALVVVPLSFFPKNLYASDQYFWLARILPNLRTIATALVRVSPQHLQSVASLQARAFYLNGMQTASRSPGSVGRVLGINDLVRQDWSVLPQQNIDINSETGRTSSDYFTPQQPVGHFSTSLADSLFSIIGSNFPHQPLLFGAGAHSVPFSTLLSTRPLFDQPRVLEFTPPGTNHPIIVGLQPLTDNSARLRPRSSLAEAIEHALPSRAESSNQAATNNRHALLSNLLMQLSTGGTSGGTSGLLYFSRPHGAYLHWPNHGQHLSVLVPHDTVIRLGLINGATGDNTKHLEPDHWGEPD</sequence>
<name>A0ABY6GY48_9GAMM</name>
<organism evidence="1 2">
    <name type="scientific">Endozoicomonas euniceicola</name>
    <dbReference type="NCBI Taxonomy" id="1234143"/>
    <lineage>
        <taxon>Bacteria</taxon>
        <taxon>Pseudomonadati</taxon>
        <taxon>Pseudomonadota</taxon>
        <taxon>Gammaproteobacteria</taxon>
        <taxon>Oceanospirillales</taxon>
        <taxon>Endozoicomonadaceae</taxon>
        <taxon>Endozoicomonas</taxon>
    </lineage>
</organism>
<dbReference type="EMBL" id="CP103300">
    <property type="protein sequence ID" value="UYM17707.1"/>
    <property type="molecule type" value="Genomic_DNA"/>
</dbReference>
<accession>A0ABY6GY48</accession>
<dbReference type="Proteomes" id="UP001163255">
    <property type="component" value="Chromosome"/>
</dbReference>
<evidence type="ECO:0000313" key="1">
    <source>
        <dbReference type="EMBL" id="UYM17707.1"/>
    </source>
</evidence>
<proteinExistence type="predicted"/>
<protein>
    <submittedName>
        <fullName evidence="1">Uncharacterized protein</fullName>
    </submittedName>
</protein>
<gene>
    <name evidence="1" type="ORF">NX720_07310</name>
</gene>
<dbReference type="RefSeq" id="WP_262600386.1">
    <property type="nucleotide sequence ID" value="NZ_CP103300.1"/>
</dbReference>
<reference evidence="1" key="1">
    <citation type="submission" date="2022-10" db="EMBL/GenBank/DDBJ databases">
        <title>Completed Genome Sequence of two octocoral isolated bacterium, Endozoicomonas euniceicola EF212T and Endozoicomonas gorgoniicola PS125T.</title>
        <authorList>
            <person name="Chiou Y.-J."/>
            <person name="Chen Y.-H."/>
        </authorList>
    </citation>
    <scope>NUCLEOTIDE SEQUENCE</scope>
    <source>
        <strain evidence="1">EF212</strain>
    </source>
</reference>
<evidence type="ECO:0000313" key="2">
    <source>
        <dbReference type="Proteomes" id="UP001163255"/>
    </source>
</evidence>
<keyword evidence="2" id="KW-1185">Reference proteome</keyword>